<proteinExistence type="predicted"/>
<dbReference type="CDD" id="cd10917">
    <property type="entry name" value="CE4_NodB_like_6s_7s"/>
    <property type="match status" value="1"/>
</dbReference>
<feature type="compositionally biased region" description="Low complexity" evidence="1">
    <location>
        <begin position="1"/>
        <end position="25"/>
    </location>
</feature>
<accession>A0ABS5L8U0</accession>
<dbReference type="InterPro" id="IPR050248">
    <property type="entry name" value="Polysacc_deacetylase_ArnD"/>
</dbReference>
<gene>
    <name evidence="3" type="ORF">KGQ19_48705</name>
</gene>
<dbReference type="InterPro" id="IPR011330">
    <property type="entry name" value="Glyco_hydro/deAcase_b/a-brl"/>
</dbReference>
<dbReference type="PROSITE" id="PS51677">
    <property type="entry name" value="NODB"/>
    <property type="match status" value="1"/>
</dbReference>
<dbReference type="InterPro" id="IPR002509">
    <property type="entry name" value="NODB_dom"/>
</dbReference>
<name>A0ABS5L8U0_9ACTN</name>
<dbReference type="PANTHER" id="PTHR10587:SF134">
    <property type="entry name" value="SECRETED PROTEIN"/>
    <property type="match status" value="1"/>
</dbReference>
<sequence>QPSNAPTGTPSAPSTTSTGLPGPETADAALLASRYDGLKPFAPAPPPPATKPVNTNVDLPPVISHIPTDQKICFLTIDDGAEKDPAFLQMVKDFRIPITMFLADIFIQDDYNYFTQLRDTGYCTIQNHTLHHPDMPTLTPARQLSEVTGQQQKLVKTYNTHPYLFRAPFGNTNKATQEACKQNNLKAICYWRASFQKQGFQWQAADKKLRPGDILLAHFRGPKANGKGWPEMHELMTNLFRIVQEQGYTFARLEDYV</sequence>
<evidence type="ECO:0000259" key="2">
    <source>
        <dbReference type="PROSITE" id="PS51677"/>
    </source>
</evidence>
<reference evidence="3 4" key="1">
    <citation type="submission" date="2020-02" db="EMBL/GenBank/DDBJ databases">
        <title>Acidophilic actinobacteria isolated from forest soil.</title>
        <authorList>
            <person name="Golinska P."/>
        </authorList>
    </citation>
    <scope>NUCLEOTIDE SEQUENCE [LARGE SCALE GENOMIC DNA]</scope>
    <source>
        <strain evidence="3 4">NL8</strain>
    </source>
</reference>
<protein>
    <submittedName>
        <fullName evidence="3">Polysaccharide deacetylase family protein</fullName>
    </submittedName>
</protein>
<feature type="region of interest" description="Disordered" evidence="1">
    <location>
        <begin position="1"/>
        <end position="26"/>
    </location>
</feature>
<comment type="caution">
    <text evidence="3">The sequence shown here is derived from an EMBL/GenBank/DDBJ whole genome shotgun (WGS) entry which is preliminary data.</text>
</comment>
<organism evidence="3 4">
    <name type="scientific">Catenulispora pinistramenti</name>
    <dbReference type="NCBI Taxonomy" id="2705254"/>
    <lineage>
        <taxon>Bacteria</taxon>
        <taxon>Bacillati</taxon>
        <taxon>Actinomycetota</taxon>
        <taxon>Actinomycetes</taxon>
        <taxon>Catenulisporales</taxon>
        <taxon>Catenulisporaceae</taxon>
        <taxon>Catenulispora</taxon>
    </lineage>
</organism>
<feature type="domain" description="NodB homology" evidence="2">
    <location>
        <begin position="71"/>
        <end position="257"/>
    </location>
</feature>
<dbReference type="SUPFAM" id="SSF88713">
    <property type="entry name" value="Glycoside hydrolase/deacetylase"/>
    <property type="match status" value="1"/>
</dbReference>
<evidence type="ECO:0000313" key="4">
    <source>
        <dbReference type="Proteomes" id="UP000730482"/>
    </source>
</evidence>
<dbReference type="Pfam" id="PF01522">
    <property type="entry name" value="Polysacc_deac_1"/>
    <property type="match status" value="1"/>
</dbReference>
<evidence type="ECO:0000256" key="1">
    <source>
        <dbReference type="SAM" id="MobiDB-lite"/>
    </source>
</evidence>
<dbReference type="Gene3D" id="3.20.20.370">
    <property type="entry name" value="Glycoside hydrolase/deacetylase"/>
    <property type="match status" value="1"/>
</dbReference>
<dbReference type="PANTHER" id="PTHR10587">
    <property type="entry name" value="GLYCOSYL TRANSFERASE-RELATED"/>
    <property type="match status" value="1"/>
</dbReference>
<feature type="non-terminal residue" evidence="3">
    <location>
        <position position="1"/>
    </location>
</feature>
<dbReference type="EMBL" id="JAAFYZ010000495">
    <property type="protein sequence ID" value="MBS2554758.1"/>
    <property type="molecule type" value="Genomic_DNA"/>
</dbReference>
<keyword evidence="4" id="KW-1185">Reference proteome</keyword>
<dbReference type="Proteomes" id="UP000730482">
    <property type="component" value="Unassembled WGS sequence"/>
</dbReference>
<dbReference type="RefSeq" id="WP_212022462.1">
    <property type="nucleotide sequence ID" value="NZ_JAAFYZ010000495.1"/>
</dbReference>
<evidence type="ECO:0000313" key="3">
    <source>
        <dbReference type="EMBL" id="MBS2554758.1"/>
    </source>
</evidence>